<sequence>MTGAAATFCYDLNGQVIGISAERAELWPNFDLMLGTLRFNEAVEPGFRIDILETSALSENPDGNLAFDGEVPLDGHCRIIDAGDVVHLVFPGLQTASIHADAGWAEIRVHPGSKVKWTLLMMVLDAALDAGGQHMLHTAGLTLPDRDALVLIHAPSGTGKSTTSMALASQGFGLCSDDVMILSATPDGTLAWGMPRKVKIHRNTAAMLPFLSPCLGERWDAEGEQAVPLERLGEIIRVEDVRARPLAALLHLARSADGQTRLAPLARTDAMVALATDNVRTGMTGLLPMQKRRMASIAALVKAVPTFTLEVGSSPADAAVLIRATLDRA</sequence>
<dbReference type="Proteomes" id="UP001271780">
    <property type="component" value="Unassembled WGS sequence"/>
</dbReference>
<keyword evidence="1" id="KW-0418">Kinase</keyword>
<dbReference type="SUPFAM" id="SSF53795">
    <property type="entry name" value="PEP carboxykinase-like"/>
    <property type="match status" value="1"/>
</dbReference>
<evidence type="ECO:0000313" key="2">
    <source>
        <dbReference type="Proteomes" id="UP001271780"/>
    </source>
</evidence>
<organism evidence="1 2">
    <name type="scientific">Mesorhizobium dulcispinae</name>
    <dbReference type="NCBI Taxonomy" id="3072316"/>
    <lineage>
        <taxon>Bacteria</taxon>
        <taxon>Pseudomonadati</taxon>
        <taxon>Pseudomonadota</taxon>
        <taxon>Alphaproteobacteria</taxon>
        <taxon>Hyphomicrobiales</taxon>
        <taxon>Phyllobacteriaceae</taxon>
        <taxon>Mesorhizobium</taxon>
    </lineage>
</organism>
<dbReference type="InterPro" id="IPR027417">
    <property type="entry name" value="P-loop_NTPase"/>
</dbReference>
<accession>A0ABU4XFA5</accession>
<reference evidence="1 2" key="1">
    <citation type="submission" date="2023-08" db="EMBL/GenBank/DDBJ databases">
        <title>Implementing the SeqCode for naming new Mesorhizobium species isolated from Vachellia karroo root nodules.</title>
        <authorList>
            <person name="Van Lill M."/>
        </authorList>
    </citation>
    <scope>NUCLEOTIDE SEQUENCE [LARGE SCALE GENOMIC DNA]</scope>
    <source>
        <strain evidence="1 2">VK23A</strain>
    </source>
</reference>
<name>A0ABU4XFA5_9HYPH</name>
<proteinExistence type="predicted"/>
<comment type="caution">
    <text evidence="1">The sequence shown here is derived from an EMBL/GenBank/DDBJ whole genome shotgun (WGS) entry which is preliminary data.</text>
</comment>
<dbReference type="Gene3D" id="3.40.50.300">
    <property type="entry name" value="P-loop containing nucleotide triphosphate hydrolases"/>
    <property type="match status" value="1"/>
</dbReference>
<dbReference type="RefSeq" id="WP_320264883.1">
    <property type="nucleotide sequence ID" value="NZ_JAVIIX010000005.1"/>
</dbReference>
<protein>
    <submittedName>
        <fullName evidence="1">Serine kinase</fullName>
    </submittedName>
</protein>
<keyword evidence="1" id="KW-0808">Transferase</keyword>
<gene>
    <name evidence="1" type="ORF">RFM27_09390</name>
</gene>
<dbReference type="EMBL" id="JAVIIZ010000004">
    <property type="protein sequence ID" value="MDX8472282.1"/>
    <property type="molecule type" value="Genomic_DNA"/>
</dbReference>
<evidence type="ECO:0000313" key="1">
    <source>
        <dbReference type="EMBL" id="MDX8472282.1"/>
    </source>
</evidence>
<dbReference type="GO" id="GO:0016301">
    <property type="term" value="F:kinase activity"/>
    <property type="evidence" value="ECO:0007669"/>
    <property type="project" value="UniProtKB-KW"/>
</dbReference>
<keyword evidence="2" id="KW-1185">Reference proteome</keyword>